<evidence type="ECO:0000313" key="4">
    <source>
        <dbReference type="EMBL" id="GGY01371.1"/>
    </source>
</evidence>
<dbReference type="PANTHER" id="PTHR14969:SF13">
    <property type="entry name" value="AT30094P"/>
    <property type="match status" value="1"/>
</dbReference>
<feature type="compositionally biased region" description="Basic and acidic residues" evidence="1">
    <location>
        <begin position="332"/>
        <end position="346"/>
    </location>
</feature>
<keyword evidence="2" id="KW-0812">Transmembrane</keyword>
<dbReference type="Proteomes" id="UP000619244">
    <property type="component" value="Unassembled WGS sequence"/>
</dbReference>
<dbReference type="CDD" id="cd03392">
    <property type="entry name" value="PAP2_like_2"/>
    <property type="match status" value="1"/>
</dbReference>
<dbReference type="Pfam" id="PF01569">
    <property type="entry name" value="PAP2"/>
    <property type="match status" value="1"/>
</dbReference>
<accession>A0A918NW40</accession>
<feature type="transmembrane region" description="Helical" evidence="2">
    <location>
        <begin position="201"/>
        <end position="222"/>
    </location>
</feature>
<dbReference type="SUPFAM" id="SSF48317">
    <property type="entry name" value="Acid phosphatase/Vanadium-dependent haloperoxidase"/>
    <property type="match status" value="1"/>
</dbReference>
<feature type="transmembrane region" description="Helical" evidence="2">
    <location>
        <begin position="95"/>
        <end position="118"/>
    </location>
</feature>
<dbReference type="InterPro" id="IPR036938">
    <property type="entry name" value="PAP2/HPO_sf"/>
</dbReference>
<protein>
    <submittedName>
        <fullName evidence="4">Membrane protein</fullName>
    </submittedName>
</protein>
<organism evidence="4 5">
    <name type="scientific">Streptomyces minutiscleroticus</name>
    <dbReference type="NCBI Taxonomy" id="68238"/>
    <lineage>
        <taxon>Bacteria</taxon>
        <taxon>Bacillati</taxon>
        <taxon>Actinomycetota</taxon>
        <taxon>Actinomycetes</taxon>
        <taxon>Kitasatosporales</taxon>
        <taxon>Streptomycetaceae</taxon>
        <taxon>Streptomyces</taxon>
    </lineage>
</organism>
<dbReference type="EMBL" id="BMVU01000045">
    <property type="protein sequence ID" value="GGY01371.1"/>
    <property type="molecule type" value="Genomic_DNA"/>
</dbReference>
<reference evidence="4" key="2">
    <citation type="submission" date="2020-09" db="EMBL/GenBank/DDBJ databases">
        <authorList>
            <person name="Sun Q."/>
            <person name="Ohkuma M."/>
        </authorList>
    </citation>
    <scope>NUCLEOTIDE SEQUENCE</scope>
    <source>
        <strain evidence="4">JCM 4790</strain>
    </source>
</reference>
<feature type="region of interest" description="Disordered" evidence="1">
    <location>
        <begin position="285"/>
        <end position="314"/>
    </location>
</feature>
<evidence type="ECO:0000313" key="5">
    <source>
        <dbReference type="Proteomes" id="UP000619244"/>
    </source>
</evidence>
<feature type="transmembrane region" description="Helical" evidence="2">
    <location>
        <begin position="173"/>
        <end position="194"/>
    </location>
</feature>
<dbReference type="InterPro" id="IPR000326">
    <property type="entry name" value="PAP2/HPO"/>
</dbReference>
<sequence length="404" mass="43976">MGLERTSLAVTSIDVRTERKLTRLDRVFARLDREPERPAHIDVPRMSRHRVVLFSATLAFYGAIVWAVLITSWLVRLDWQVMFFRPYQQWPEIHAFLDYYVVLGQRGPTAVMVAAWLGWRSWRQHTLRPLLTLGAALLLLNVTVGAAKLGMGRLGPHYATEIGSNEMWLGGDIFPSGHTANAVVTWGILAYLASTPRARRWLSALSAVVSLGVGLTTVYLGTHWLSDVLLGWTAGLLILLALPWFEPLIARAEATLFALRDAWRRRGTAPVPVPAPARTPAGALLAQDGAPSAGESVPSGPPVRQAAPHEGTARGAAPHELTVLEPAAQEPAAREPASREAPREPTARTPRTPVHLAPGPHLTRSERTPVTPVGSRRPPHADRLPHADRPPRGPASAARPLTGG</sequence>
<keyword evidence="2" id="KW-1133">Transmembrane helix</keyword>
<evidence type="ECO:0000259" key="3">
    <source>
        <dbReference type="SMART" id="SM00014"/>
    </source>
</evidence>
<feature type="region of interest" description="Disordered" evidence="1">
    <location>
        <begin position="328"/>
        <end position="404"/>
    </location>
</feature>
<proteinExistence type="predicted"/>
<keyword evidence="2" id="KW-0472">Membrane</keyword>
<dbReference type="AlphaFoldDB" id="A0A918NW40"/>
<comment type="caution">
    <text evidence="4">The sequence shown here is derived from an EMBL/GenBank/DDBJ whole genome shotgun (WGS) entry which is preliminary data.</text>
</comment>
<feature type="compositionally biased region" description="Low complexity" evidence="1">
    <location>
        <begin position="394"/>
        <end position="404"/>
    </location>
</feature>
<keyword evidence="5" id="KW-1185">Reference proteome</keyword>
<dbReference type="Gene3D" id="1.20.144.10">
    <property type="entry name" value="Phosphatidic acid phosphatase type 2/haloperoxidase"/>
    <property type="match status" value="1"/>
</dbReference>
<feature type="transmembrane region" description="Helical" evidence="2">
    <location>
        <begin position="51"/>
        <end position="75"/>
    </location>
</feature>
<feature type="compositionally biased region" description="Basic and acidic residues" evidence="1">
    <location>
        <begin position="379"/>
        <end position="391"/>
    </location>
</feature>
<evidence type="ECO:0000256" key="1">
    <source>
        <dbReference type="SAM" id="MobiDB-lite"/>
    </source>
</evidence>
<reference evidence="4" key="1">
    <citation type="journal article" date="2014" name="Int. J. Syst. Evol. Microbiol.">
        <title>Complete genome sequence of Corynebacterium casei LMG S-19264T (=DSM 44701T), isolated from a smear-ripened cheese.</title>
        <authorList>
            <consortium name="US DOE Joint Genome Institute (JGI-PGF)"/>
            <person name="Walter F."/>
            <person name="Albersmeier A."/>
            <person name="Kalinowski J."/>
            <person name="Ruckert C."/>
        </authorList>
    </citation>
    <scope>NUCLEOTIDE SEQUENCE</scope>
    <source>
        <strain evidence="4">JCM 4790</strain>
    </source>
</reference>
<feature type="domain" description="Phosphatidic acid phosphatase type 2/haloperoxidase" evidence="3">
    <location>
        <begin position="127"/>
        <end position="243"/>
    </location>
</feature>
<name>A0A918NW40_9ACTN</name>
<dbReference type="PANTHER" id="PTHR14969">
    <property type="entry name" value="SPHINGOSINE-1-PHOSPHATE PHOSPHOHYDROLASE"/>
    <property type="match status" value="1"/>
</dbReference>
<feature type="transmembrane region" description="Helical" evidence="2">
    <location>
        <begin position="228"/>
        <end position="245"/>
    </location>
</feature>
<gene>
    <name evidence="4" type="ORF">GCM10010358_64160</name>
</gene>
<feature type="transmembrane region" description="Helical" evidence="2">
    <location>
        <begin position="130"/>
        <end position="151"/>
    </location>
</feature>
<evidence type="ECO:0000256" key="2">
    <source>
        <dbReference type="SAM" id="Phobius"/>
    </source>
</evidence>
<dbReference type="SMART" id="SM00014">
    <property type="entry name" value="acidPPc"/>
    <property type="match status" value="1"/>
</dbReference>